<keyword evidence="2" id="KW-0378">Hydrolase</keyword>
<proteinExistence type="predicted"/>
<dbReference type="Proteomes" id="UP000002499">
    <property type="component" value="Unassembled WGS sequence"/>
</dbReference>
<accession>E9E8Q7</accession>
<dbReference type="GO" id="GO:0016787">
    <property type="term" value="F:hydrolase activity"/>
    <property type="evidence" value="ECO:0007669"/>
    <property type="project" value="UniProtKB-KW"/>
</dbReference>
<keyword evidence="3" id="KW-1185">Reference proteome</keyword>
<gene>
    <name evidence="2" type="ORF">MAC_06255</name>
</gene>
<dbReference type="InterPro" id="IPR006674">
    <property type="entry name" value="HD_domain"/>
</dbReference>
<dbReference type="AlphaFoldDB" id="E9E8Q7"/>
<sequence>MERNETEVNLPPEVLATIPPTTLCSSALSLAWQTLQRPIFNHSIRVFLAAQWLAQKEGSEWAQPDNLPLLFVACVCHDLGTSDKFNGPQRFEVEGADTAHHHCQSHGISREDSHKVWTAIAVHTSPGIAERMDSFSRLVRFGVMMDFSLAVREEVVANELFVELEKTLPRLDIERVLADAVVNQANEAETSQRTDNKSWFSTHKFPIASWPGILLRARLQNSDHVGRNPAF</sequence>
<dbReference type="SUPFAM" id="SSF109604">
    <property type="entry name" value="HD-domain/PDEase-like"/>
    <property type="match status" value="1"/>
</dbReference>
<evidence type="ECO:0000313" key="2">
    <source>
        <dbReference type="EMBL" id="EFY87661.1"/>
    </source>
</evidence>
<dbReference type="eggNOG" id="ENOG502SRKJ">
    <property type="taxonomic scope" value="Eukaryota"/>
</dbReference>
<protein>
    <submittedName>
        <fullName evidence="2">Metal dependent phosphohydrolase</fullName>
    </submittedName>
</protein>
<dbReference type="EMBL" id="GL698523">
    <property type="protein sequence ID" value="EFY87661.1"/>
    <property type="molecule type" value="Genomic_DNA"/>
</dbReference>
<dbReference type="Gene3D" id="1.10.3210.10">
    <property type="entry name" value="Hypothetical protein af1432"/>
    <property type="match status" value="1"/>
</dbReference>
<evidence type="ECO:0000259" key="1">
    <source>
        <dbReference type="Pfam" id="PF01966"/>
    </source>
</evidence>
<dbReference type="KEGG" id="maw:19250566"/>
<dbReference type="GeneID" id="19250566"/>
<reference evidence="2 3" key="1">
    <citation type="journal article" date="2011" name="PLoS Genet.">
        <title>Genome sequencing and comparative transcriptomics of the model entomopathogenic fungi Metarhizium anisopliae and M. acridum.</title>
        <authorList>
            <person name="Gao Q."/>
            <person name="Jin K."/>
            <person name="Ying S.H."/>
            <person name="Zhang Y."/>
            <person name="Xiao G."/>
            <person name="Shang Y."/>
            <person name="Duan Z."/>
            <person name="Hu X."/>
            <person name="Xie X.Q."/>
            <person name="Zhou G."/>
            <person name="Peng G."/>
            <person name="Luo Z."/>
            <person name="Huang W."/>
            <person name="Wang B."/>
            <person name="Fang W."/>
            <person name="Wang S."/>
            <person name="Zhong Y."/>
            <person name="Ma L.J."/>
            <person name="St Leger R.J."/>
            <person name="Zhao G.P."/>
            <person name="Pei Y."/>
            <person name="Feng M.G."/>
            <person name="Xia Y."/>
            <person name="Wang C."/>
        </authorList>
    </citation>
    <scope>NUCLEOTIDE SEQUENCE [LARGE SCALE GENOMIC DNA]</scope>
    <source>
        <strain evidence="2 3">CQMa 102</strain>
    </source>
</reference>
<dbReference type="CDD" id="cd00077">
    <property type="entry name" value="HDc"/>
    <property type="match status" value="1"/>
</dbReference>
<dbReference type="InterPro" id="IPR003607">
    <property type="entry name" value="HD/PDEase_dom"/>
</dbReference>
<dbReference type="Pfam" id="PF01966">
    <property type="entry name" value="HD"/>
    <property type="match status" value="1"/>
</dbReference>
<organism evidence="3">
    <name type="scientific">Metarhizium acridum (strain CQMa 102)</name>
    <dbReference type="NCBI Taxonomy" id="655827"/>
    <lineage>
        <taxon>Eukaryota</taxon>
        <taxon>Fungi</taxon>
        <taxon>Dikarya</taxon>
        <taxon>Ascomycota</taxon>
        <taxon>Pezizomycotina</taxon>
        <taxon>Sordariomycetes</taxon>
        <taxon>Hypocreomycetidae</taxon>
        <taxon>Hypocreales</taxon>
        <taxon>Clavicipitaceae</taxon>
        <taxon>Metarhizium</taxon>
    </lineage>
</organism>
<dbReference type="PANTHER" id="PTHR35569:SF1">
    <property type="entry name" value="CYANAMIDE HYDRATASE DDI2-RELATED"/>
    <property type="match status" value="1"/>
</dbReference>
<dbReference type="STRING" id="655827.E9E8Q7"/>
<feature type="domain" description="HD" evidence="1">
    <location>
        <begin position="40"/>
        <end position="130"/>
    </location>
</feature>
<dbReference type="HOGENOM" id="CLU_070871_3_1_1"/>
<dbReference type="OrthoDB" id="2378324at2759"/>
<dbReference type="InParanoid" id="E9E8Q7"/>
<name>E9E8Q7_METAQ</name>
<dbReference type="PANTHER" id="PTHR35569">
    <property type="entry name" value="CYANAMIDE HYDRATASE DDI2-RELATED"/>
    <property type="match status" value="1"/>
</dbReference>
<dbReference type="OMA" id="ICSADCA"/>
<evidence type="ECO:0000313" key="3">
    <source>
        <dbReference type="Proteomes" id="UP000002499"/>
    </source>
</evidence>